<dbReference type="Proteomes" id="UP000814243">
    <property type="component" value="Unassembled WGS sequence"/>
</dbReference>
<dbReference type="EMBL" id="JACEFF010000120">
    <property type="protein sequence ID" value="KAH9643624.1"/>
    <property type="molecule type" value="Genomic_DNA"/>
</dbReference>
<gene>
    <name evidence="1" type="ORF">HF086_000098</name>
</gene>
<sequence>MFEYFEDYNTNKNIKLEIRINVFPMYENRRKDVSTVVSNQALDVYDTKGGSTLLYNVKPTQVSTPENLDEDSIKYHTENESSYGFTPEIVPLLDCAVSQTKYIFDDNAKTSSNKL</sequence>
<accession>A0A922SNB7</accession>
<comment type="caution">
    <text evidence="1">The sequence shown here is derived from an EMBL/GenBank/DDBJ whole genome shotgun (WGS) entry which is preliminary data.</text>
</comment>
<reference evidence="1" key="1">
    <citation type="journal article" date="2021" name="G3 (Bethesda)">
        <title>Genome and transcriptome analysis of the beet armyworm Spodoptera exigua reveals targets for pest control. .</title>
        <authorList>
            <person name="Simon S."/>
            <person name="Breeschoten T."/>
            <person name="Jansen H.J."/>
            <person name="Dirks R.P."/>
            <person name="Schranz M.E."/>
            <person name="Ros V.I.D."/>
        </authorList>
    </citation>
    <scope>NUCLEOTIDE SEQUENCE</scope>
    <source>
        <strain evidence="1">TB_SE_WUR_2020</strain>
    </source>
</reference>
<evidence type="ECO:0000313" key="1">
    <source>
        <dbReference type="EMBL" id="KAH9643624.1"/>
    </source>
</evidence>
<dbReference type="AlphaFoldDB" id="A0A922SNB7"/>
<protein>
    <submittedName>
        <fullName evidence="1">Uncharacterized protein</fullName>
    </submittedName>
</protein>
<evidence type="ECO:0000313" key="2">
    <source>
        <dbReference type="Proteomes" id="UP000814243"/>
    </source>
</evidence>
<proteinExistence type="predicted"/>
<organism evidence="1 2">
    <name type="scientific">Spodoptera exigua</name>
    <name type="common">Beet armyworm</name>
    <name type="synonym">Noctua fulgens</name>
    <dbReference type="NCBI Taxonomy" id="7107"/>
    <lineage>
        <taxon>Eukaryota</taxon>
        <taxon>Metazoa</taxon>
        <taxon>Ecdysozoa</taxon>
        <taxon>Arthropoda</taxon>
        <taxon>Hexapoda</taxon>
        <taxon>Insecta</taxon>
        <taxon>Pterygota</taxon>
        <taxon>Neoptera</taxon>
        <taxon>Endopterygota</taxon>
        <taxon>Lepidoptera</taxon>
        <taxon>Glossata</taxon>
        <taxon>Ditrysia</taxon>
        <taxon>Noctuoidea</taxon>
        <taxon>Noctuidae</taxon>
        <taxon>Amphipyrinae</taxon>
        <taxon>Spodoptera</taxon>
    </lineage>
</organism>
<name>A0A922SNB7_SPOEX</name>